<keyword evidence="3" id="KW-1185">Reference proteome</keyword>
<dbReference type="AlphaFoldDB" id="A0A7X1YDE6"/>
<dbReference type="Proteomes" id="UP000470186">
    <property type="component" value="Unassembled WGS sequence"/>
</dbReference>
<dbReference type="EMBL" id="WIVX01000210">
    <property type="protein sequence ID" value="MQU34722.1"/>
    <property type="molecule type" value="Genomic_DNA"/>
</dbReference>
<protein>
    <submittedName>
        <fullName evidence="2">Uncharacterized protein</fullName>
    </submittedName>
</protein>
<reference evidence="2 3" key="1">
    <citation type="submission" date="2019-10" db="EMBL/GenBank/DDBJ databases">
        <title>Evaluation of single-gene subtyping targets for Pseudomonas.</title>
        <authorList>
            <person name="Reichler S.J."/>
            <person name="Orsi R.H."/>
            <person name="Wiedmann M."/>
            <person name="Martin N.H."/>
            <person name="Murphy S.I."/>
        </authorList>
    </citation>
    <scope>NUCLEOTIDE SEQUENCE [LARGE SCALE GENOMIC DNA]</scope>
    <source>
        <strain evidence="2 3">FSL R10-2107</strain>
    </source>
</reference>
<keyword evidence="1" id="KW-0472">Membrane</keyword>
<feature type="transmembrane region" description="Helical" evidence="1">
    <location>
        <begin position="44"/>
        <end position="62"/>
    </location>
</feature>
<dbReference type="RefSeq" id="WP_044275624.1">
    <property type="nucleotide sequence ID" value="NZ_WIVX01000210.1"/>
</dbReference>
<comment type="caution">
    <text evidence="2">The sequence shown here is derived from an EMBL/GenBank/DDBJ whole genome shotgun (WGS) entry which is preliminary data.</text>
</comment>
<name>A0A7X1YDE6_9PSED</name>
<evidence type="ECO:0000256" key="1">
    <source>
        <dbReference type="SAM" id="Phobius"/>
    </source>
</evidence>
<evidence type="ECO:0000313" key="2">
    <source>
        <dbReference type="EMBL" id="MQU34722.1"/>
    </source>
</evidence>
<accession>A0A7X1YDE6</accession>
<sequence>MYDDQPPFAPLPPNEQQVRLEKVLLETLNLMNDCPDGMSHDRTVYYGMAQGLLSALFVSGIIKPFDYEQRRAGLVWEYQWGNQDNPE</sequence>
<evidence type="ECO:0000313" key="3">
    <source>
        <dbReference type="Proteomes" id="UP000470186"/>
    </source>
</evidence>
<keyword evidence="1" id="KW-0812">Transmembrane</keyword>
<gene>
    <name evidence="2" type="ORF">GHO30_25670</name>
</gene>
<organism evidence="2 3">
    <name type="scientific">Pseudomonas helleri</name>
    <dbReference type="NCBI Taxonomy" id="1608996"/>
    <lineage>
        <taxon>Bacteria</taxon>
        <taxon>Pseudomonadati</taxon>
        <taxon>Pseudomonadota</taxon>
        <taxon>Gammaproteobacteria</taxon>
        <taxon>Pseudomonadales</taxon>
        <taxon>Pseudomonadaceae</taxon>
        <taxon>Pseudomonas</taxon>
    </lineage>
</organism>
<keyword evidence="1" id="KW-1133">Transmembrane helix</keyword>
<proteinExistence type="predicted"/>